<reference evidence="1 2" key="1">
    <citation type="submission" date="2019-02" db="EMBL/GenBank/DDBJ databases">
        <title>Marinobacter halodurans sp. nov., a marine bacterium isolated from sea tidal flat.</title>
        <authorList>
            <person name="Yoo Y."/>
            <person name="Lee D.W."/>
            <person name="Kim B.S."/>
            <person name="Kim J.-J."/>
        </authorList>
    </citation>
    <scope>NUCLEOTIDE SEQUENCE [LARGE SCALE GENOMIC DNA]</scope>
    <source>
        <strain evidence="1 2">YJ-S3-2</strain>
    </source>
</reference>
<evidence type="ECO:0000313" key="2">
    <source>
        <dbReference type="Proteomes" id="UP000313645"/>
    </source>
</evidence>
<dbReference type="EMBL" id="SJDL01000001">
    <property type="protein sequence ID" value="TBW59453.1"/>
    <property type="molecule type" value="Genomic_DNA"/>
</dbReference>
<dbReference type="Proteomes" id="UP000313645">
    <property type="component" value="Unassembled WGS sequence"/>
</dbReference>
<protein>
    <submittedName>
        <fullName evidence="1">Uncharacterized protein</fullName>
    </submittedName>
</protein>
<sequence>MASQWPSFTRQKLFLASTLFRLAEQQEHAVEREAGIQGGIALLAESRRALLKVIAEIYQVRQQSPETLDALADCIGGERAEVEELRRLAMEPGSWWQQTEQLLGEQQRPTEQKAPAEQENMIAVASQTGPDRSLPALQSTVSDMKMYLEMVVERHDEW</sequence>
<keyword evidence="2" id="KW-1185">Reference proteome</keyword>
<comment type="caution">
    <text evidence="1">The sequence shown here is derived from an EMBL/GenBank/DDBJ whole genome shotgun (WGS) entry which is preliminary data.</text>
</comment>
<proteinExistence type="predicted"/>
<gene>
    <name evidence="1" type="ORF">EZI54_00395</name>
</gene>
<dbReference type="RefSeq" id="WP_131477916.1">
    <property type="nucleotide sequence ID" value="NZ_SJDL01000001.1"/>
</dbReference>
<dbReference type="InterPro" id="IPR046493">
    <property type="entry name" value="DUF6586"/>
</dbReference>
<name>A0ABY1ZUX2_9GAMM</name>
<evidence type="ECO:0000313" key="1">
    <source>
        <dbReference type="EMBL" id="TBW59453.1"/>
    </source>
</evidence>
<accession>A0ABY1ZUX2</accession>
<dbReference type="Pfam" id="PF20227">
    <property type="entry name" value="DUF6586"/>
    <property type="match status" value="1"/>
</dbReference>
<organism evidence="1 2">
    <name type="scientific">Marinobacter halodurans</name>
    <dbReference type="NCBI Taxonomy" id="2528979"/>
    <lineage>
        <taxon>Bacteria</taxon>
        <taxon>Pseudomonadati</taxon>
        <taxon>Pseudomonadota</taxon>
        <taxon>Gammaproteobacteria</taxon>
        <taxon>Pseudomonadales</taxon>
        <taxon>Marinobacteraceae</taxon>
        <taxon>Marinobacter</taxon>
    </lineage>
</organism>